<organism evidence="1 2">
    <name type="scientific">Miniphocaeibacter halophilus</name>
    <dbReference type="NCBI Taxonomy" id="2931922"/>
    <lineage>
        <taxon>Bacteria</taxon>
        <taxon>Bacillati</taxon>
        <taxon>Bacillota</taxon>
        <taxon>Tissierellia</taxon>
        <taxon>Tissierellales</taxon>
        <taxon>Peptoniphilaceae</taxon>
        <taxon>Miniphocaeibacter</taxon>
    </lineage>
</organism>
<proteinExistence type="predicted"/>
<protein>
    <submittedName>
        <fullName evidence="1">Glycine/betaine ABC transporter substrate-binding protein</fullName>
    </submittedName>
</protein>
<dbReference type="EMBL" id="CP066744">
    <property type="protein sequence ID" value="QQK08727.1"/>
    <property type="molecule type" value="Genomic_DNA"/>
</dbReference>
<sequence length="301" mass="34574">MRKFKKQILLVICLLFITVTISSCNGGKKEITVASKQFTENILLSEIYSQLIEEHTDLKVIRKQNLGGTSICFPALEKKEIDIYVEYSGTAYNEILKLPDSTGMSGEEIYNISKEKLYEEHDITMFKPIGINNTFALGMLRTKAEENNITKTSELKDISSSLRFGANHIFYTRLADGYDAMADLYELDFKEALKMDTSLLYDAIEQNKLDVIVVYATDSLLKKYDMVVLEDDKELFPPYYGAPICRNDLLEENEELVEVLDLLENRITDTRMQELDYEIDVEGRTPEEVAREFIKEEGLNK</sequence>
<gene>
    <name evidence="1" type="ORF">JFY71_04080</name>
</gene>
<keyword evidence="2" id="KW-1185">Reference proteome</keyword>
<name>A0AC61MT08_9FIRM</name>
<accession>A0AC61MT08</accession>
<reference evidence="1 2" key="1">
    <citation type="journal article" date="2022" name="Int. J. Syst. Evol. Microbiol.">
        <title>Miniphocaeibacter halophilus sp. nov., an ammonium-tolerant acetate-producing bacterium isolated from a biogas system.</title>
        <authorList>
            <person name="Schnurer A."/>
            <person name="Singh A."/>
            <person name="Bi S."/>
            <person name="Qiao W."/>
            <person name="Westerholm M."/>
        </authorList>
    </citation>
    <scope>NUCLEOTIDE SEQUENCE [LARGE SCALE GENOMIC DNA]</scope>
    <source>
        <strain evidence="1 2">AMB_01</strain>
    </source>
</reference>
<evidence type="ECO:0000313" key="2">
    <source>
        <dbReference type="Proteomes" id="UP000595814"/>
    </source>
</evidence>
<dbReference type="Proteomes" id="UP000595814">
    <property type="component" value="Chromosome"/>
</dbReference>
<evidence type="ECO:0000313" key="1">
    <source>
        <dbReference type="EMBL" id="QQK08727.1"/>
    </source>
</evidence>